<organism evidence="7 8">
    <name type="scientific">Zygotorulaspora mrakii</name>
    <name type="common">Zygosaccharomyces mrakii</name>
    <dbReference type="NCBI Taxonomy" id="42260"/>
    <lineage>
        <taxon>Eukaryota</taxon>
        <taxon>Fungi</taxon>
        <taxon>Dikarya</taxon>
        <taxon>Ascomycota</taxon>
        <taxon>Saccharomycotina</taxon>
        <taxon>Saccharomycetes</taxon>
        <taxon>Saccharomycetales</taxon>
        <taxon>Saccharomycetaceae</taxon>
        <taxon>Zygotorulaspora</taxon>
    </lineage>
</organism>
<dbReference type="EMBL" id="CP058607">
    <property type="protein sequence ID" value="QLG72679.1"/>
    <property type="molecule type" value="Genomic_DNA"/>
</dbReference>
<proteinExistence type="predicted"/>
<protein>
    <recommendedName>
        <fullName evidence="9">Metal homeostatis protein BSD2</fullName>
    </recommendedName>
</protein>
<dbReference type="PANTHER" id="PTHR13396:SF5">
    <property type="entry name" value="NEDD4 FAMILY INTERACTING PROTEIN"/>
    <property type="match status" value="1"/>
</dbReference>
<dbReference type="PANTHER" id="PTHR13396">
    <property type="entry name" value="NEDD4 FAMILY INTERACTING PROTEIN 1/2"/>
    <property type="match status" value="1"/>
</dbReference>
<dbReference type="InterPro" id="IPR019325">
    <property type="entry name" value="NEDD4/Bsd2"/>
</dbReference>
<evidence type="ECO:0000256" key="6">
    <source>
        <dbReference type="SAM" id="Phobius"/>
    </source>
</evidence>
<evidence type="ECO:0000256" key="2">
    <source>
        <dbReference type="ARBA" id="ARBA00022692"/>
    </source>
</evidence>
<dbReference type="GeneID" id="59236403"/>
<dbReference type="Pfam" id="PF10176">
    <property type="entry name" value="NEDD4_Bsd2"/>
    <property type="match status" value="1"/>
</dbReference>
<dbReference type="GO" id="GO:0006511">
    <property type="term" value="P:ubiquitin-dependent protein catabolic process"/>
    <property type="evidence" value="ECO:0007669"/>
    <property type="project" value="TreeGrafter"/>
</dbReference>
<dbReference type="GO" id="GO:0005794">
    <property type="term" value="C:Golgi apparatus"/>
    <property type="evidence" value="ECO:0007669"/>
    <property type="project" value="TreeGrafter"/>
</dbReference>
<feature type="region of interest" description="Disordered" evidence="5">
    <location>
        <begin position="238"/>
        <end position="261"/>
    </location>
</feature>
<feature type="region of interest" description="Disordered" evidence="5">
    <location>
        <begin position="1"/>
        <end position="60"/>
    </location>
</feature>
<feature type="transmembrane region" description="Helical" evidence="6">
    <location>
        <begin position="202"/>
        <end position="220"/>
    </location>
</feature>
<reference evidence="7 8" key="1">
    <citation type="submission" date="2020-07" db="EMBL/GenBank/DDBJ databases">
        <title>The yeast mating-type switching endonuclease HO is a domesticated member of an unorthodox homing genetic element family.</title>
        <authorList>
            <person name="Coughlan A.Y."/>
            <person name="Lombardi L."/>
            <person name="Braun-Galleani S."/>
            <person name="Martos A.R."/>
            <person name="Galeote V."/>
            <person name="Bigey F."/>
            <person name="Dequin S."/>
            <person name="Byrne K.P."/>
            <person name="Wolfe K.H."/>
        </authorList>
    </citation>
    <scope>NUCLEOTIDE SEQUENCE [LARGE SCALE GENOMIC DNA]</scope>
    <source>
        <strain evidence="7 8">NRRL Y-6702</strain>
    </source>
</reference>
<evidence type="ECO:0000256" key="3">
    <source>
        <dbReference type="ARBA" id="ARBA00022989"/>
    </source>
</evidence>
<dbReference type="GO" id="GO:0005783">
    <property type="term" value="C:endoplasmic reticulum"/>
    <property type="evidence" value="ECO:0007669"/>
    <property type="project" value="TreeGrafter"/>
</dbReference>
<feature type="compositionally biased region" description="Polar residues" evidence="5">
    <location>
        <begin position="7"/>
        <end position="18"/>
    </location>
</feature>
<feature type="compositionally biased region" description="Polar residues" evidence="5">
    <location>
        <begin position="245"/>
        <end position="261"/>
    </location>
</feature>
<dbReference type="AlphaFoldDB" id="A0A7H9B412"/>
<name>A0A7H9B412_ZYGMR</name>
<feature type="transmembrane region" description="Helical" evidence="6">
    <location>
        <begin position="271"/>
        <end position="291"/>
    </location>
</feature>
<accession>A0A7H9B412</accession>
<dbReference type="KEGG" id="zmk:HG535_0D03870"/>
<keyword evidence="2 6" id="KW-0812">Transmembrane</keyword>
<feature type="transmembrane region" description="Helical" evidence="6">
    <location>
        <begin position="169"/>
        <end position="190"/>
    </location>
</feature>
<dbReference type="CDD" id="cd22212">
    <property type="entry name" value="NDFIP-like"/>
    <property type="match status" value="1"/>
</dbReference>
<evidence type="ECO:0000313" key="8">
    <source>
        <dbReference type="Proteomes" id="UP000509704"/>
    </source>
</evidence>
<dbReference type="GO" id="GO:0031398">
    <property type="term" value="P:positive regulation of protein ubiquitination"/>
    <property type="evidence" value="ECO:0007669"/>
    <property type="project" value="TreeGrafter"/>
</dbReference>
<keyword evidence="3 6" id="KW-1133">Transmembrane helix</keyword>
<comment type="subcellular location">
    <subcellularLocation>
        <location evidence="1">Membrane</location>
        <topology evidence="1">Multi-pass membrane protein</topology>
    </subcellularLocation>
</comment>
<evidence type="ECO:0000256" key="4">
    <source>
        <dbReference type="ARBA" id="ARBA00023136"/>
    </source>
</evidence>
<dbReference type="RefSeq" id="XP_037144407.1">
    <property type="nucleotide sequence ID" value="XM_037288512.1"/>
</dbReference>
<dbReference type="OrthoDB" id="10003116at2759"/>
<gene>
    <name evidence="7" type="ORF">HG535_0D03870</name>
</gene>
<dbReference type="GO" id="GO:0048471">
    <property type="term" value="C:perinuclear region of cytoplasm"/>
    <property type="evidence" value="ECO:0007669"/>
    <property type="project" value="TreeGrafter"/>
</dbReference>
<evidence type="ECO:0000313" key="7">
    <source>
        <dbReference type="EMBL" id="QLG72679.1"/>
    </source>
</evidence>
<sequence length="309" mass="33640">MIEGNLASDQQQVGSSTAAREIHEGQPSPNVMVTEAADDVAPELRTDEQNQEEASSSSGLGANSFSVNLLRRIKVAGKLFNILDRIYKKNNQQASHLQLGANFDGVFSNLSAKPDCQTNSSGSEQDHPPTYDEAAVDMAPSYYGVDDYSGLYNNEICIEGLPVGNLANLIWNIVVSSSFQFIGFLITYILHTSHAAKQGSRFGLGITFLGYAYSMIPNNVTSKVGKDKALDRVELQNPNEYDDLSPSSRPAKSGGYTSNLSSGLKQEKRELPALAVVIGLLGGFIILKSIYDYVKVKKMEHKYQSQDPS</sequence>
<evidence type="ECO:0000256" key="1">
    <source>
        <dbReference type="ARBA" id="ARBA00004141"/>
    </source>
</evidence>
<dbReference type="Proteomes" id="UP000509704">
    <property type="component" value="Chromosome 4"/>
</dbReference>
<evidence type="ECO:0000256" key="5">
    <source>
        <dbReference type="SAM" id="MobiDB-lite"/>
    </source>
</evidence>
<dbReference type="GO" id="GO:0007034">
    <property type="term" value="P:vacuolar transport"/>
    <property type="evidence" value="ECO:0007669"/>
    <property type="project" value="InterPro"/>
</dbReference>
<dbReference type="GO" id="GO:0016020">
    <property type="term" value="C:membrane"/>
    <property type="evidence" value="ECO:0007669"/>
    <property type="project" value="UniProtKB-SubCell"/>
</dbReference>
<keyword evidence="4 6" id="KW-0472">Membrane</keyword>
<keyword evidence="8" id="KW-1185">Reference proteome</keyword>
<evidence type="ECO:0008006" key="9">
    <source>
        <dbReference type="Google" id="ProtNLM"/>
    </source>
</evidence>
<dbReference type="GO" id="GO:0030001">
    <property type="term" value="P:metal ion transport"/>
    <property type="evidence" value="ECO:0007669"/>
    <property type="project" value="InterPro"/>
</dbReference>